<comment type="caution">
    <text evidence="1">The sequence shown here is derived from an EMBL/GenBank/DDBJ whole genome shotgun (WGS) entry which is preliminary data.</text>
</comment>
<feature type="non-terminal residue" evidence="1">
    <location>
        <position position="1"/>
    </location>
</feature>
<proteinExistence type="predicted"/>
<organism evidence="1 2">
    <name type="scientific">Streptomyces roseolus</name>
    <dbReference type="NCBI Taxonomy" id="67358"/>
    <lineage>
        <taxon>Bacteria</taxon>
        <taxon>Bacillati</taxon>
        <taxon>Actinomycetota</taxon>
        <taxon>Actinomycetes</taxon>
        <taxon>Kitasatosporales</taxon>
        <taxon>Streptomycetaceae</taxon>
        <taxon>Streptomyces</taxon>
    </lineage>
</organism>
<gene>
    <name evidence="1" type="ORF">R2363_00595</name>
</gene>
<feature type="non-terminal residue" evidence="1">
    <location>
        <position position="133"/>
    </location>
</feature>
<sequence length="133" mass="13263">GTTLELSHDGDIAGTLALDSGSTLYLNYNTFTLGGGTGNVTWNQILVLKGTISLGSGQVLTLANNADILTGTYLGAGKLVTTGTMTAQGITFGNGATWSVAGTVNLTSNLNLNSYVAAVSKYVAGSLSIAAGG</sequence>
<keyword evidence="2" id="KW-1185">Reference proteome</keyword>
<accession>A0ABU4JYX6</accession>
<reference evidence="1 2" key="1">
    <citation type="submission" date="2023-10" db="EMBL/GenBank/DDBJ databases">
        <authorList>
            <person name="Wang X.X."/>
        </authorList>
    </citation>
    <scope>NUCLEOTIDE SEQUENCE [LARGE SCALE GENOMIC DNA]</scope>
    <source>
        <strain evidence="1 2">NBRC 12816</strain>
    </source>
</reference>
<protein>
    <submittedName>
        <fullName evidence="1">Uncharacterized protein</fullName>
    </submittedName>
</protein>
<name>A0ABU4JYX6_9ACTN</name>
<dbReference type="EMBL" id="JAWJZF010000117">
    <property type="protein sequence ID" value="MDX2290692.1"/>
    <property type="molecule type" value="Genomic_DNA"/>
</dbReference>
<evidence type="ECO:0000313" key="1">
    <source>
        <dbReference type="EMBL" id="MDX2290692.1"/>
    </source>
</evidence>
<evidence type="ECO:0000313" key="2">
    <source>
        <dbReference type="Proteomes" id="UP001278571"/>
    </source>
</evidence>
<dbReference type="Proteomes" id="UP001278571">
    <property type="component" value="Unassembled WGS sequence"/>
</dbReference>
<dbReference type="RefSeq" id="WP_319007300.1">
    <property type="nucleotide sequence ID" value="NZ_JAWJZF010000117.1"/>
</dbReference>